<gene>
    <name evidence="2" type="ORF">H9889_06965</name>
</gene>
<protein>
    <submittedName>
        <fullName evidence="2">DUF4390 domain-containing protein</fullName>
    </submittedName>
</protein>
<dbReference type="AlphaFoldDB" id="A0A9D1Q7J8"/>
<reference evidence="2" key="2">
    <citation type="submission" date="2021-04" db="EMBL/GenBank/DDBJ databases">
        <authorList>
            <person name="Gilroy R."/>
        </authorList>
    </citation>
    <scope>NUCLEOTIDE SEQUENCE</scope>
    <source>
        <strain evidence="2">CHK160-9182</strain>
    </source>
</reference>
<evidence type="ECO:0000256" key="1">
    <source>
        <dbReference type="SAM" id="Phobius"/>
    </source>
</evidence>
<keyword evidence="1" id="KW-0472">Membrane</keyword>
<dbReference type="Pfam" id="PF14334">
    <property type="entry name" value="DUF4390"/>
    <property type="match status" value="1"/>
</dbReference>
<comment type="caution">
    <text evidence="2">The sequence shown here is derived from an EMBL/GenBank/DDBJ whole genome shotgun (WGS) entry which is preliminary data.</text>
</comment>
<feature type="transmembrane region" description="Helical" evidence="1">
    <location>
        <begin position="7"/>
        <end position="27"/>
    </location>
</feature>
<keyword evidence="1" id="KW-0812">Transmembrane</keyword>
<accession>A0A9D1Q7J8</accession>
<sequence>MKKTQGLSQLLIIIMVMICTPLVSLTAQKQSSLIIQEVRSEYYRSGSAMIKIRDTEKLLNGGFKKLDLLLSMKSEIVMSDEQAQMLLNGIPLTFVYDIRIAEKGFWNFWGGNHYSKEIRYLLFYHGLSKQFVVRDLETKNQHSYPTLSLALLSISTPSNIEFALHDPEGLKLEDYQGQAKLWLDIEALPTPLRIPAYLSSNWRLNSSWFKWELKL</sequence>
<dbReference type="Proteomes" id="UP000823934">
    <property type="component" value="Unassembled WGS sequence"/>
</dbReference>
<name>A0A9D1Q7J8_9GAMM</name>
<reference evidence="2" key="1">
    <citation type="journal article" date="2021" name="PeerJ">
        <title>Extensive microbial diversity within the chicken gut microbiome revealed by metagenomics and culture.</title>
        <authorList>
            <person name="Gilroy R."/>
            <person name="Ravi A."/>
            <person name="Getino M."/>
            <person name="Pursley I."/>
            <person name="Horton D.L."/>
            <person name="Alikhan N.F."/>
            <person name="Baker D."/>
            <person name="Gharbi K."/>
            <person name="Hall N."/>
            <person name="Watson M."/>
            <person name="Adriaenssens E.M."/>
            <person name="Foster-Nyarko E."/>
            <person name="Jarju S."/>
            <person name="Secka A."/>
            <person name="Antonio M."/>
            <person name="Oren A."/>
            <person name="Chaudhuri R.R."/>
            <person name="La Ragione R."/>
            <person name="Hildebrand F."/>
            <person name="Pallen M.J."/>
        </authorList>
    </citation>
    <scope>NUCLEOTIDE SEQUENCE</scope>
    <source>
        <strain evidence="2">CHK160-9182</strain>
    </source>
</reference>
<proteinExistence type="predicted"/>
<evidence type="ECO:0000313" key="3">
    <source>
        <dbReference type="Proteomes" id="UP000823934"/>
    </source>
</evidence>
<dbReference type="InterPro" id="IPR025500">
    <property type="entry name" value="DUF4390"/>
</dbReference>
<keyword evidence="1" id="KW-1133">Transmembrane helix</keyword>
<dbReference type="EMBL" id="DXHP01000157">
    <property type="protein sequence ID" value="HIW07050.1"/>
    <property type="molecule type" value="Genomic_DNA"/>
</dbReference>
<organism evidence="2 3">
    <name type="scientific">Candidatus Ignatzschineria merdigallinarum</name>
    <dbReference type="NCBI Taxonomy" id="2838621"/>
    <lineage>
        <taxon>Bacteria</taxon>
        <taxon>Pseudomonadati</taxon>
        <taxon>Pseudomonadota</taxon>
        <taxon>Gammaproteobacteria</taxon>
        <taxon>Cardiobacteriales</taxon>
        <taxon>Ignatzschineriaceae</taxon>
        <taxon>Ignatzschineria</taxon>
    </lineage>
</organism>
<evidence type="ECO:0000313" key="2">
    <source>
        <dbReference type="EMBL" id="HIW07050.1"/>
    </source>
</evidence>